<dbReference type="SUPFAM" id="SSF54001">
    <property type="entry name" value="Cysteine proteinases"/>
    <property type="match status" value="1"/>
</dbReference>
<dbReference type="GO" id="GO:0004843">
    <property type="term" value="F:cysteine-type deubiquitinase activity"/>
    <property type="evidence" value="ECO:0007669"/>
    <property type="project" value="UniProtKB-UniRule"/>
</dbReference>
<protein>
    <recommendedName>
        <fullName evidence="8">Ubiquitin carboxyl-terminal hydrolase</fullName>
        <ecNumber evidence="8">3.4.19.12</ecNumber>
    </recommendedName>
</protein>
<keyword evidence="5 7" id="KW-0378">Hydrolase</keyword>
<evidence type="ECO:0000256" key="6">
    <source>
        <dbReference type="ARBA" id="ARBA00022807"/>
    </source>
</evidence>
<reference evidence="10" key="1">
    <citation type="journal article" date="2016" name="Mol. Biol. Evol.">
        <title>Comparative Genomics of Early-Diverging Mushroom-Forming Fungi Provides Insights into the Origins of Lignocellulose Decay Capabilities.</title>
        <authorList>
            <person name="Nagy L.G."/>
            <person name="Riley R."/>
            <person name="Tritt A."/>
            <person name="Adam C."/>
            <person name="Daum C."/>
            <person name="Floudas D."/>
            <person name="Sun H."/>
            <person name="Yadav J.S."/>
            <person name="Pangilinan J."/>
            <person name="Larsson K.H."/>
            <person name="Matsuura K."/>
            <person name="Barry K."/>
            <person name="Labutti K."/>
            <person name="Kuo R."/>
            <person name="Ohm R.A."/>
            <person name="Bhattacharya S.S."/>
            <person name="Shirouzu T."/>
            <person name="Yoshinaga Y."/>
            <person name="Martin F.M."/>
            <person name="Grigoriev I.V."/>
            <person name="Hibbett D.S."/>
        </authorList>
    </citation>
    <scope>NUCLEOTIDE SEQUENCE [LARGE SCALE GENOMIC DNA]</scope>
    <source>
        <strain evidence="10">CBS 109695</strain>
    </source>
</reference>
<dbReference type="Gene3D" id="3.40.532.10">
    <property type="entry name" value="Peptidase C12, ubiquitin carboxyl-terminal hydrolase"/>
    <property type="match status" value="1"/>
</dbReference>
<organism evidence="10">
    <name type="scientific">Athelia psychrophila</name>
    <dbReference type="NCBI Taxonomy" id="1759441"/>
    <lineage>
        <taxon>Eukaryota</taxon>
        <taxon>Fungi</taxon>
        <taxon>Dikarya</taxon>
        <taxon>Basidiomycota</taxon>
        <taxon>Agaricomycotina</taxon>
        <taxon>Agaricomycetes</taxon>
        <taxon>Agaricomycetidae</taxon>
        <taxon>Atheliales</taxon>
        <taxon>Atheliaceae</taxon>
        <taxon>Athelia</taxon>
    </lineage>
</organism>
<keyword evidence="3 7" id="KW-0645">Protease</keyword>
<dbReference type="PANTHER" id="PTHR10589">
    <property type="entry name" value="UBIQUITIN CARBOXYL-TERMINAL HYDROLASE"/>
    <property type="match status" value="1"/>
</dbReference>
<dbReference type="PANTHER" id="PTHR10589:SF17">
    <property type="entry name" value="UBIQUITIN CARBOXYL-TERMINAL HYDROLASE"/>
    <property type="match status" value="1"/>
</dbReference>
<dbReference type="GO" id="GO:0016579">
    <property type="term" value="P:protein deubiquitination"/>
    <property type="evidence" value="ECO:0007669"/>
    <property type="project" value="TreeGrafter"/>
</dbReference>
<dbReference type="InterPro" id="IPR038765">
    <property type="entry name" value="Papain-like_cys_pep_sf"/>
</dbReference>
<evidence type="ECO:0000256" key="3">
    <source>
        <dbReference type="ARBA" id="ARBA00022670"/>
    </source>
</evidence>
<dbReference type="EC" id="3.4.19.12" evidence="8"/>
<feature type="domain" description="UCH catalytic" evidence="9">
    <location>
        <begin position="3"/>
        <end position="240"/>
    </location>
</feature>
<feature type="site" description="Important for enzyme activity" evidence="7">
    <location>
        <position position="197"/>
    </location>
</feature>
<feature type="site" description="Transition state stabilizer" evidence="7">
    <location>
        <position position="89"/>
    </location>
</feature>
<sequence>MSRWIPLESNPEVLNSWANAAGLVESQTQFEDVYGLDPELLQMVSQPAKAVILLFPISEGLEAKRKEEEAKITAGDHTPVDPTVIWIKQTIPNACGTIGLLHALLNSDVTFVPNSPLAQFTEECKGKTPEERAKILETTPLFADIHARAASSGQTSVPENLDTNLHFTCFVLAPDAEARSTGLGSAAGASMRLIELDGRRSGPTDRGPCTDLLTDVAKIVKEVYVSQSSSMQFSMMSLGPPP</sequence>
<dbReference type="InterPro" id="IPR036959">
    <property type="entry name" value="Peptidase_C12_UCH_sf"/>
</dbReference>
<accession>A0A166JN04</accession>
<dbReference type="CDD" id="cd09616">
    <property type="entry name" value="Peptidase_C12_UCH_L1_L3"/>
    <property type="match status" value="1"/>
</dbReference>
<feature type="active site" description="Proton donor" evidence="7">
    <location>
        <position position="166"/>
    </location>
</feature>
<dbReference type="InterPro" id="IPR001578">
    <property type="entry name" value="Peptidase_C12_UCH"/>
</dbReference>
<evidence type="ECO:0000256" key="8">
    <source>
        <dbReference type="RuleBase" id="RU361215"/>
    </source>
</evidence>
<evidence type="ECO:0000256" key="7">
    <source>
        <dbReference type="PROSITE-ProRule" id="PRU01393"/>
    </source>
</evidence>
<gene>
    <name evidence="10" type="ORF">FIBSPDRAFT_919682</name>
</gene>
<name>A0A166JN04_9AGAM</name>
<dbReference type="Pfam" id="PF01088">
    <property type="entry name" value="Peptidase_C12"/>
    <property type="match status" value="1"/>
</dbReference>
<dbReference type="GO" id="GO:0005737">
    <property type="term" value="C:cytoplasm"/>
    <property type="evidence" value="ECO:0007669"/>
    <property type="project" value="TreeGrafter"/>
</dbReference>
<comment type="similarity">
    <text evidence="2 7 8">Belongs to the peptidase C12 family.</text>
</comment>
<evidence type="ECO:0000259" key="9">
    <source>
        <dbReference type="PROSITE" id="PS52048"/>
    </source>
</evidence>
<dbReference type="FunFam" id="3.40.532.10:FF:000006">
    <property type="entry name" value="Ubiquitin carboxyl-terminal hydrolase"/>
    <property type="match status" value="1"/>
</dbReference>
<evidence type="ECO:0000256" key="5">
    <source>
        <dbReference type="ARBA" id="ARBA00022801"/>
    </source>
</evidence>
<evidence type="ECO:0000313" key="10">
    <source>
        <dbReference type="EMBL" id="KZP21034.1"/>
    </source>
</evidence>
<dbReference type="PRINTS" id="PR00707">
    <property type="entry name" value="UBCTHYDRLASE"/>
</dbReference>
<dbReference type="OrthoDB" id="427186at2759"/>
<dbReference type="PROSITE" id="PS52048">
    <property type="entry name" value="UCH_DOMAIN"/>
    <property type="match status" value="1"/>
</dbReference>
<dbReference type="EMBL" id="KV417550">
    <property type="protein sequence ID" value="KZP21034.1"/>
    <property type="molecule type" value="Genomic_DNA"/>
</dbReference>
<proteinExistence type="inferred from homology"/>
<keyword evidence="6 7" id="KW-0788">Thiol protease</keyword>
<dbReference type="AlphaFoldDB" id="A0A166JN04"/>
<dbReference type="GO" id="GO:0006511">
    <property type="term" value="P:ubiquitin-dependent protein catabolic process"/>
    <property type="evidence" value="ECO:0007669"/>
    <property type="project" value="UniProtKB-UniRule"/>
</dbReference>
<feature type="active site" description="Nucleophile" evidence="7">
    <location>
        <position position="95"/>
    </location>
</feature>
<evidence type="ECO:0000256" key="4">
    <source>
        <dbReference type="ARBA" id="ARBA00022786"/>
    </source>
</evidence>
<evidence type="ECO:0000256" key="1">
    <source>
        <dbReference type="ARBA" id="ARBA00000707"/>
    </source>
</evidence>
<comment type="catalytic activity">
    <reaction evidence="1 7 8">
        <text>Thiol-dependent hydrolysis of ester, thioester, amide, peptide and isopeptide bonds formed by the C-terminal Gly of ubiquitin (a 76-residue protein attached to proteins as an intracellular targeting signal).</text>
        <dbReference type="EC" id="3.4.19.12"/>
    </reaction>
</comment>
<keyword evidence="4 7" id="KW-0833">Ubl conjugation pathway</keyword>
<evidence type="ECO:0000256" key="2">
    <source>
        <dbReference type="ARBA" id="ARBA00009326"/>
    </source>
</evidence>
<dbReference type="STRING" id="436010.A0A166JN04"/>